<name>A0A0R1W8A6_9LACO</name>
<keyword evidence="1" id="KW-1133">Transmembrane helix</keyword>
<dbReference type="STRING" id="1423774.FD31_GL002211"/>
<organism evidence="2 3">
    <name type="scientific">Companilactobacillus nantensis DSM 16982</name>
    <dbReference type="NCBI Taxonomy" id="1423774"/>
    <lineage>
        <taxon>Bacteria</taxon>
        <taxon>Bacillati</taxon>
        <taxon>Bacillota</taxon>
        <taxon>Bacilli</taxon>
        <taxon>Lactobacillales</taxon>
        <taxon>Lactobacillaceae</taxon>
        <taxon>Companilactobacillus</taxon>
    </lineage>
</organism>
<dbReference type="AlphaFoldDB" id="A0A0R1W8A6"/>
<comment type="caution">
    <text evidence="2">The sequence shown here is derived from an EMBL/GenBank/DDBJ whole genome shotgun (WGS) entry which is preliminary data.</text>
</comment>
<keyword evidence="3" id="KW-1185">Reference proteome</keyword>
<dbReference type="InterPro" id="IPR021354">
    <property type="entry name" value="DUF2975"/>
</dbReference>
<gene>
    <name evidence="2" type="ORF">FD31_GL002211</name>
</gene>
<evidence type="ECO:0000313" key="2">
    <source>
        <dbReference type="EMBL" id="KRM14142.1"/>
    </source>
</evidence>
<evidence type="ECO:0008006" key="4">
    <source>
        <dbReference type="Google" id="ProtNLM"/>
    </source>
</evidence>
<feature type="transmembrane region" description="Helical" evidence="1">
    <location>
        <begin position="44"/>
        <end position="68"/>
    </location>
</feature>
<keyword evidence="1" id="KW-0472">Membrane</keyword>
<reference evidence="2 3" key="1">
    <citation type="journal article" date="2015" name="Genome Announc.">
        <title>Expanding the biotechnology potential of lactobacilli through comparative genomics of 213 strains and associated genera.</title>
        <authorList>
            <person name="Sun Z."/>
            <person name="Harris H.M."/>
            <person name="McCann A."/>
            <person name="Guo C."/>
            <person name="Argimon S."/>
            <person name="Zhang W."/>
            <person name="Yang X."/>
            <person name="Jeffery I.B."/>
            <person name="Cooney J.C."/>
            <person name="Kagawa T.F."/>
            <person name="Liu W."/>
            <person name="Song Y."/>
            <person name="Salvetti E."/>
            <person name="Wrobel A."/>
            <person name="Rasinkangas P."/>
            <person name="Parkhill J."/>
            <person name="Rea M.C."/>
            <person name="O'Sullivan O."/>
            <person name="Ritari J."/>
            <person name="Douillard F.P."/>
            <person name="Paul Ross R."/>
            <person name="Yang R."/>
            <person name="Briner A.E."/>
            <person name="Felis G.E."/>
            <person name="de Vos W.M."/>
            <person name="Barrangou R."/>
            <person name="Klaenhammer T.R."/>
            <person name="Caufield P.W."/>
            <person name="Cui Y."/>
            <person name="Zhang H."/>
            <person name="O'Toole P.W."/>
        </authorList>
    </citation>
    <scope>NUCLEOTIDE SEQUENCE [LARGE SCALE GENOMIC DNA]</scope>
    <source>
        <strain evidence="2 3">DSM 16982</strain>
    </source>
</reference>
<dbReference type="PATRIC" id="fig|1423774.3.peg.2293"/>
<sequence>MKIKTTLLKVVTAGIDAFVLLFSLMLILGLYTSLRDYSVVPFQITTIIALIATCLVVFVISFFLFKIFHLIDQHNFFTQQALHFVRTVRYLFITASITLAGILPFVYYSAKHGDAPGVMFIAFAFVLVPLAIAAFISVMEKILINSIKFKQENELTI</sequence>
<protein>
    <recommendedName>
        <fullName evidence="4">DUF2975 domain-containing protein</fullName>
    </recommendedName>
</protein>
<dbReference type="Proteomes" id="UP000051302">
    <property type="component" value="Unassembled WGS sequence"/>
</dbReference>
<dbReference type="Pfam" id="PF11188">
    <property type="entry name" value="DUF2975"/>
    <property type="match status" value="1"/>
</dbReference>
<feature type="transmembrane region" description="Helical" evidence="1">
    <location>
        <begin position="116"/>
        <end position="138"/>
    </location>
</feature>
<keyword evidence="1" id="KW-0812">Transmembrane</keyword>
<dbReference type="EMBL" id="AZFV01000050">
    <property type="protein sequence ID" value="KRM14142.1"/>
    <property type="molecule type" value="Genomic_DNA"/>
</dbReference>
<dbReference type="RefSeq" id="WP_057893245.1">
    <property type="nucleotide sequence ID" value="NZ_AZFV01000050.1"/>
</dbReference>
<evidence type="ECO:0000313" key="3">
    <source>
        <dbReference type="Proteomes" id="UP000051302"/>
    </source>
</evidence>
<feature type="transmembrane region" description="Helical" evidence="1">
    <location>
        <begin position="88"/>
        <end position="110"/>
    </location>
</feature>
<accession>A0A0R1W8A6</accession>
<proteinExistence type="predicted"/>
<evidence type="ECO:0000256" key="1">
    <source>
        <dbReference type="SAM" id="Phobius"/>
    </source>
</evidence>
<feature type="transmembrane region" description="Helical" evidence="1">
    <location>
        <begin position="7"/>
        <end position="32"/>
    </location>
</feature>